<name>A0ABQ5SBP2_9CHLO</name>
<feature type="region of interest" description="Disordered" evidence="1">
    <location>
        <begin position="1"/>
        <end position="105"/>
    </location>
</feature>
<evidence type="ECO:0000313" key="3">
    <source>
        <dbReference type="Proteomes" id="UP001165090"/>
    </source>
</evidence>
<feature type="compositionally biased region" description="Low complexity" evidence="1">
    <location>
        <begin position="62"/>
        <end position="74"/>
    </location>
</feature>
<keyword evidence="3" id="KW-1185">Reference proteome</keyword>
<accession>A0ABQ5SBP2</accession>
<dbReference type="EMBL" id="BSDZ01000078">
    <property type="protein sequence ID" value="GLI67352.1"/>
    <property type="molecule type" value="Genomic_DNA"/>
</dbReference>
<proteinExistence type="predicted"/>
<protein>
    <submittedName>
        <fullName evidence="2">Uncharacterized protein</fullName>
    </submittedName>
</protein>
<organism evidence="2 3">
    <name type="scientific">Volvox africanus</name>
    <dbReference type="NCBI Taxonomy" id="51714"/>
    <lineage>
        <taxon>Eukaryota</taxon>
        <taxon>Viridiplantae</taxon>
        <taxon>Chlorophyta</taxon>
        <taxon>core chlorophytes</taxon>
        <taxon>Chlorophyceae</taxon>
        <taxon>CS clade</taxon>
        <taxon>Chlamydomonadales</taxon>
        <taxon>Volvocaceae</taxon>
        <taxon>Volvox</taxon>
    </lineage>
</organism>
<evidence type="ECO:0000313" key="2">
    <source>
        <dbReference type="EMBL" id="GLI67352.1"/>
    </source>
</evidence>
<comment type="caution">
    <text evidence="2">The sequence shown here is derived from an EMBL/GenBank/DDBJ whole genome shotgun (WGS) entry which is preliminary data.</text>
</comment>
<sequence length="415" mass="43316">MKKRGATAVASPKPRQTKRRKRAALPEDVRSSEATSEDDIQGSLQHEGSGIADRGHPHHAVAARNAPHATAAHTEPGGESDVQDSADNSEHSEAEDGSSSDSLAKPIFPDIQKAAAQLSQLTGLELKTAVHALKETQESVLGQTDGTGAAALVQTWLEEAQVWLACNMEVQDEIDDVRLAMKESLQEFEAAKAADDMPLTERPPDYLHDRFQPAAIGKSSRAGGGPGSSVFRCISAFACYRALFAAGDHKAPLVKLAELECKCHRWYPSKGTMQFWEHLGEECAALAAAAGDTALALQREGWIACDEGPDHCGICAAALGKSGAGAGPSTSAPVPAASGPSRSAVGTAIRSAVLAALGAFAARKVPEVEGKICKMPSVSGQIPDVFVILGDPPGDVAGSDTECIELLDSDSSGER</sequence>
<evidence type="ECO:0000256" key="1">
    <source>
        <dbReference type="SAM" id="MobiDB-lite"/>
    </source>
</evidence>
<dbReference type="Proteomes" id="UP001165090">
    <property type="component" value="Unassembled WGS sequence"/>
</dbReference>
<reference evidence="2 3" key="1">
    <citation type="journal article" date="2023" name="IScience">
        <title>Expanded male sex-determining region conserved during the evolution of homothallism in the green alga Volvox.</title>
        <authorList>
            <person name="Yamamoto K."/>
            <person name="Matsuzaki R."/>
            <person name="Mahakham W."/>
            <person name="Heman W."/>
            <person name="Sekimoto H."/>
            <person name="Kawachi M."/>
            <person name="Minakuchi Y."/>
            <person name="Toyoda A."/>
            <person name="Nozaki H."/>
        </authorList>
    </citation>
    <scope>NUCLEOTIDE SEQUENCE [LARGE SCALE GENOMIC DNA]</scope>
    <source>
        <strain evidence="2 3">NIES-4468</strain>
    </source>
</reference>
<gene>
    <name evidence="2" type="ORF">VaNZ11_011529</name>
</gene>